<dbReference type="InterPro" id="IPR017441">
    <property type="entry name" value="Protein_kinase_ATP_BS"/>
</dbReference>
<sequence length="583" mass="64464">MDDGLLHECHTVLEEEEDTESSDVPEPMTPTSDSHSGVFGMDTFSVSSGITKKPAIVHTPATPPPHFLNTQKNDEDKLPSRRRSSSRLTNIFRRGLTSHDSEIPAPPLSPSKKVSSFFSRSNSTNKHQSPPRTPSTPSDSEESRTLRRPLSSTDTTSGTSPPRSGLFNKNKRSASANAIATLASGHNDITHPAPAGMGLKSRKLSTVVGHAMDVPVITLNSKYTPHGGHVPFQGKLIGEGATAVVKLVHLSSGPATTVFAVKEFRKRGSTESKEAYEDKVNSEYCISKSLNHPNIVMTVDLCLSKENRWCHVMEFCSGGDLCTLIQKNYMKDIEKLCCFKQLVRGIAYLHSHGIAHRDIKPENLLMSADGQLKITDFGVSEVFCGDHPGAAEIKCGVNMGEIRLSRPGICGSEPYISPEVFEKKGDYDPRKLDVWSCAIVWFTLFYGGTPWGKATPEDSRYVRFMNSYEKYATKHEGGIVTEDSYEFPSYKAFSQLKIPMKRLMYRMIHPNPHKRLAIQQVVGDRWIQSLECCTLDEWQDNTPGAINAADKSACRTAGKCGIKKIHEHLPPPKRSIPGREPRV</sequence>
<dbReference type="SUPFAM" id="SSF56112">
    <property type="entry name" value="Protein kinase-like (PK-like)"/>
    <property type="match status" value="1"/>
</dbReference>
<comment type="catalytic activity">
    <reaction evidence="7">
        <text>L-threonyl-[protein] + ATP = O-phospho-L-threonyl-[protein] + ADP + H(+)</text>
        <dbReference type="Rhea" id="RHEA:46608"/>
        <dbReference type="Rhea" id="RHEA-COMP:11060"/>
        <dbReference type="Rhea" id="RHEA-COMP:11605"/>
        <dbReference type="ChEBI" id="CHEBI:15378"/>
        <dbReference type="ChEBI" id="CHEBI:30013"/>
        <dbReference type="ChEBI" id="CHEBI:30616"/>
        <dbReference type="ChEBI" id="CHEBI:61977"/>
        <dbReference type="ChEBI" id="CHEBI:456216"/>
        <dbReference type="EC" id="2.7.11.1"/>
    </reaction>
</comment>
<dbReference type="STRING" id="1051890.A0A3N4LN24"/>
<dbReference type="EC" id="2.7.11.1" evidence="1"/>
<keyword evidence="5 12" id="KW-0418">Kinase</keyword>
<feature type="compositionally biased region" description="Acidic residues" evidence="10">
    <location>
        <begin position="14"/>
        <end position="23"/>
    </location>
</feature>
<dbReference type="AlphaFoldDB" id="A0A3N4LN24"/>
<dbReference type="InterPro" id="IPR011009">
    <property type="entry name" value="Kinase-like_dom_sf"/>
</dbReference>
<proteinExistence type="predicted"/>
<comment type="catalytic activity">
    <reaction evidence="8">
        <text>L-seryl-[protein] + ATP = O-phospho-L-seryl-[protein] + ADP + H(+)</text>
        <dbReference type="Rhea" id="RHEA:17989"/>
        <dbReference type="Rhea" id="RHEA-COMP:9863"/>
        <dbReference type="Rhea" id="RHEA-COMP:11604"/>
        <dbReference type="ChEBI" id="CHEBI:15378"/>
        <dbReference type="ChEBI" id="CHEBI:29999"/>
        <dbReference type="ChEBI" id="CHEBI:30616"/>
        <dbReference type="ChEBI" id="CHEBI:83421"/>
        <dbReference type="ChEBI" id="CHEBI:456216"/>
        <dbReference type="EC" id="2.7.11.1"/>
    </reaction>
</comment>
<dbReference type="EMBL" id="ML121542">
    <property type="protein sequence ID" value="RPB24317.1"/>
    <property type="molecule type" value="Genomic_DNA"/>
</dbReference>
<organism evidence="12 13">
    <name type="scientific">Terfezia boudieri ATCC MYA-4762</name>
    <dbReference type="NCBI Taxonomy" id="1051890"/>
    <lineage>
        <taxon>Eukaryota</taxon>
        <taxon>Fungi</taxon>
        <taxon>Dikarya</taxon>
        <taxon>Ascomycota</taxon>
        <taxon>Pezizomycotina</taxon>
        <taxon>Pezizomycetes</taxon>
        <taxon>Pezizales</taxon>
        <taxon>Pezizaceae</taxon>
        <taxon>Terfezia</taxon>
    </lineage>
</organism>
<evidence type="ECO:0000256" key="8">
    <source>
        <dbReference type="ARBA" id="ARBA00048679"/>
    </source>
</evidence>
<evidence type="ECO:0000256" key="7">
    <source>
        <dbReference type="ARBA" id="ARBA00047899"/>
    </source>
</evidence>
<dbReference type="InterPro" id="IPR008271">
    <property type="entry name" value="Ser/Thr_kinase_AS"/>
</dbReference>
<dbReference type="PROSITE" id="PS50011">
    <property type="entry name" value="PROTEIN_KINASE_DOM"/>
    <property type="match status" value="1"/>
</dbReference>
<dbReference type="SMART" id="SM00220">
    <property type="entry name" value="S_TKc"/>
    <property type="match status" value="1"/>
</dbReference>
<dbReference type="GO" id="GO:0005524">
    <property type="term" value="F:ATP binding"/>
    <property type="evidence" value="ECO:0007669"/>
    <property type="project" value="UniProtKB-UniRule"/>
</dbReference>
<dbReference type="PROSITE" id="PS00108">
    <property type="entry name" value="PROTEIN_KINASE_ST"/>
    <property type="match status" value="1"/>
</dbReference>
<dbReference type="InParanoid" id="A0A3N4LN24"/>
<evidence type="ECO:0000256" key="9">
    <source>
        <dbReference type="PROSITE-ProRule" id="PRU10141"/>
    </source>
</evidence>
<keyword evidence="2" id="KW-0723">Serine/threonine-protein kinase</keyword>
<dbReference type="PROSITE" id="PS00107">
    <property type="entry name" value="PROTEIN_KINASE_ATP"/>
    <property type="match status" value="1"/>
</dbReference>
<dbReference type="PANTHER" id="PTHR24343:SF191">
    <property type="entry name" value="SERINE_THREONINE PROTEIN KINASE"/>
    <property type="match status" value="1"/>
</dbReference>
<dbReference type="InterPro" id="IPR000719">
    <property type="entry name" value="Prot_kinase_dom"/>
</dbReference>
<name>A0A3N4LN24_9PEZI</name>
<accession>A0A3N4LN24</accession>
<protein>
    <recommendedName>
        <fullName evidence="1">non-specific serine/threonine protein kinase</fullName>
        <ecNumber evidence="1">2.7.11.1</ecNumber>
    </recommendedName>
</protein>
<feature type="compositionally biased region" description="Basic and acidic residues" evidence="10">
    <location>
        <begin position="1"/>
        <end position="13"/>
    </location>
</feature>
<keyword evidence="3" id="KW-0808">Transferase</keyword>
<reference evidence="12 13" key="1">
    <citation type="journal article" date="2018" name="Nat. Ecol. Evol.">
        <title>Pezizomycetes genomes reveal the molecular basis of ectomycorrhizal truffle lifestyle.</title>
        <authorList>
            <person name="Murat C."/>
            <person name="Payen T."/>
            <person name="Noel B."/>
            <person name="Kuo A."/>
            <person name="Morin E."/>
            <person name="Chen J."/>
            <person name="Kohler A."/>
            <person name="Krizsan K."/>
            <person name="Balestrini R."/>
            <person name="Da Silva C."/>
            <person name="Montanini B."/>
            <person name="Hainaut M."/>
            <person name="Levati E."/>
            <person name="Barry K.W."/>
            <person name="Belfiori B."/>
            <person name="Cichocki N."/>
            <person name="Clum A."/>
            <person name="Dockter R.B."/>
            <person name="Fauchery L."/>
            <person name="Guy J."/>
            <person name="Iotti M."/>
            <person name="Le Tacon F."/>
            <person name="Lindquist E.A."/>
            <person name="Lipzen A."/>
            <person name="Malagnac F."/>
            <person name="Mello A."/>
            <person name="Molinier V."/>
            <person name="Miyauchi S."/>
            <person name="Poulain J."/>
            <person name="Riccioni C."/>
            <person name="Rubini A."/>
            <person name="Sitrit Y."/>
            <person name="Splivallo R."/>
            <person name="Traeger S."/>
            <person name="Wang M."/>
            <person name="Zifcakova L."/>
            <person name="Wipf D."/>
            <person name="Zambonelli A."/>
            <person name="Paolocci F."/>
            <person name="Nowrousian M."/>
            <person name="Ottonello S."/>
            <person name="Baldrian P."/>
            <person name="Spatafora J.W."/>
            <person name="Henrissat B."/>
            <person name="Nagy L.G."/>
            <person name="Aury J.M."/>
            <person name="Wincker P."/>
            <person name="Grigoriev I.V."/>
            <person name="Bonfante P."/>
            <person name="Martin F.M."/>
        </authorList>
    </citation>
    <scope>NUCLEOTIDE SEQUENCE [LARGE SCALE GENOMIC DNA]</scope>
    <source>
        <strain evidence="12 13">ATCC MYA-4762</strain>
    </source>
</reference>
<evidence type="ECO:0000259" key="11">
    <source>
        <dbReference type="PROSITE" id="PS50011"/>
    </source>
</evidence>
<feature type="compositionally biased region" description="Polar residues" evidence="10">
    <location>
        <begin position="112"/>
        <end position="128"/>
    </location>
</feature>
<dbReference type="FunCoup" id="A0A3N4LN24">
    <property type="interactions" value="199"/>
</dbReference>
<evidence type="ECO:0000256" key="5">
    <source>
        <dbReference type="ARBA" id="ARBA00022777"/>
    </source>
</evidence>
<feature type="binding site" evidence="9">
    <location>
        <position position="262"/>
    </location>
    <ligand>
        <name>ATP</name>
        <dbReference type="ChEBI" id="CHEBI:30616"/>
    </ligand>
</feature>
<gene>
    <name evidence="12" type="ORF">L211DRAFT_785459</name>
</gene>
<dbReference type="GO" id="GO:0004674">
    <property type="term" value="F:protein serine/threonine kinase activity"/>
    <property type="evidence" value="ECO:0007669"/>
    <property type="project" value="UniProtKB-KW"/>
</dbReference>
<keyword evidence="4 9" id="KW-0547">Nucleotide-binding</keyword>
<evidence type="ECO:0000256" key="2">
    <source>
        <dbReference type="ARBA" id="ARBA00022527"/>
    </source>
</evidence>
<keyword evidence="13" id="KW-1185">Reference proteome</keyword>
<evidence type="ECO:0000256" key="10">
    <source>
        <dbReference type="SAM" id="MobiDB-lite"/>
    </source>
</evidence>
<dbReference type="OrthoDB" id="4062651at2759"/>
<dbReference type="GO" id="GO:0030003">
    <property type="term" value="P:intracellular monoatomic cation homeostasis"/>
    <property type="evidence" value="ECO:0007669"/>
    <property type="project" value="TreeGrafter"/>
</dbReference>
<dbReference type="PANTHER" id="PTHR24343">
    <property type="entry name" value="SERINE/THREONINE KINASE"/>
    <property type="match status" value="1"/>
</dbReference>
<dbReference type="Pfam" id="PF00069">
    <property type="entry name" value="Pkinase"/>
    <property type="match status" value="1"/>
</dbReference>
<feature type="compositionally biased region" description="Low complexity" evidence="10">
    <location>
        <begin position="151"/>
        <end position="160"/>
    </location>
</feature>
<feature type="region of interest" description="Disordered" evidence="10">
    <location>
        <begin position="1"/>
        <end position="170"/>
    </location>
</feature>
<evidence type="ECO:0000256" key="6">
    <source>
        <dbReference type="ARBA" id="ARBA00022840"/>
    </source>
</evidence>
<feature type="domain" description="Protein kinase" evidence="11">
    <location>
        <begin position="231"/>
        <end position="527"/>
    </location>
</feature>
<dbReference type="CDD" id="cd13994">
    <property type="entry name" value="STKc_HAL4_like"/>
    <property type="match status" value="1"/>
</dbReference>
<evidence type="ECO:0000256" key="3">
    <source>
        <dbReference type="ARBA" id="ARBA00022679"/>
    </source>
</evidence>
<evidence type="ECO:0000313" key="13">
    <source>
        <dbReference type="Proteomes" id="UP000267821"/>
    </source>
</evidence>
<dbReference type="GO" id="GO:0005829">
    <property type="term" value="C:cytosol"/>
    <property type="evidence" value="ECO:0007669"/>
    <property type="project" value="TreeGrafter"/>
</dbReference>
<dbReference type="Gene3D" id="1.10.510.10">
    <property type="entry name" value="Transferase(Phosphotransferase) domain 1"/>
    <property type="match status" value="1"/>
</dbReference>
<dbReference type="Proteomes" id="UP000267821">
    <property type="component" value="Unassembled WGS sequence"/>
</dbReference>
<evidence type="ECO:0000256" key="1">
    <source>
        <dbReference type="ARBA" id="ARBA00012513"/>
    </source>
</evidence>
<evidence type="ECO:0000256" key="4">
    <source>
        <dbReference type="ARBA" id="ARBA00022741"/>
    </source>
</evidence>
<keyword evidence="6 9" id="KW-0067">ATP-binding</keyword>
<evidence type="ECO:0000313" key="12">
    <source>
        <dbReference type="EMBL" id="RPB24317.1"/>
    </source>
</evidence>